<evidence type="ECO:0000313" key="3">
    <source>
        <dbReference type="Proteomes" id="UP001500618"/>
    </source>
</evidence>
<feature type="region of interest" description="Disordered" evidence="1">
    <location>
        <begin position="60"/>
        <end position="82"/>
    </location>
</feature>
<name>A0ABN2GKX5_9ACTN</name>
<comment type="caution">
    <text evidence="2">The sequence shown here is derived from an EMBL/GenBank/DDBJ whole genome shotgun (WGS) entry which is preliminary data.</text>
</comment>
<dbReference type="Proteomes" id="UP001500618">
    <property type="component" value="Unassembled WGS sequence"/>
</dbReference>
<gene>
    <name evidence="2" type="ORF">GCM10009765_22770</name>
</gene>
<evidence type="ECO:0000313" key="2">
    <source>
        <dbReference type="EMBL" id="GAA1672898.1"/>
    </source>
</evidence>
<sequence>MSLGIAALLTAGVLSGEETPADQPADRILDAVIAEVAAGRMAGTPVVALLDRARVEGPRHRAEYHRPISSETPRRRTGVGAKRSRELVALVRAEMLVGDDLATPTRELTVDLTETAIVTQLKRRSEPPAPTGHQRPASTDRRKKKCVSARSRRLSRVTT</sequence>
<accession>A0ABN2GKX5</accession>
<keyword evidence="3" id="KW-1185">Reference proteome</keyword>
<feature type="compositionally biased region" description="Basic and acidic residues" evidence="1">
    <location>
        <begin position="60"/>
        <end position="74"/>
    </location>
</feature>
<protein>
    <submittedName>
        <fullName evidence="2">Uncharacterized protein</fullName>
    </submittedName>
</protein>
<feature type="compositionally biased region" description="Basic residues" evidence="1">
    <location>
        <begin position="141"/>
        <end position="159"/>
    </location>
</feature>
<reference evidence="2 3" key="1">
    <citation type="journal article" date="2019" name="Int. J. Syst. Evol. Microbiol.">
        <title>The Global Catalogue of Microorganisms (GCM) 10K type strain sequencing project: providing services to taxonomists for standard genome sequencing and annotation.</title>
        <authorList>
            <consortium name="The Broad Institute Genomics Platform"/>
            <consortium name="The Broad Institute Genome Sequencing Center for Infectious Disease"/>
            <person name="Wu L."/>
            <person name="Ma J."/>
        </authorList>
    </citation>
    <scope>NUCLEOTIDE SEQUENCE [LARGE SCALE GENOMIC DNA]</scope>
    <source>
        <strain evidence="2 3">JCM 14718</strain>
    </source>
</reference>
<evidence type="ECO:0000256" key="1">
    <source>
        <dbReference type="SAM" id="MobiDB-lite"/>
    </source>
</evidence>
<proteinExistence type="predicted"/>
<feature type="region of interest" description="Disordered" evidence="1">
    <location>
        <begin position="119"/>
        <end position="159"/>
    </location>
</feature>
<organism evidence="2 3">
    <name type="scientific">Fodinicola feengrottensis</name>
    <dbReference type="NCBI Taxonomy" id="435914"/>
    <lineage>
        <taxon>Bacteria</taxon>
        <taxon>Bacillati</taxon>
        <taxon>Actinomycetota</taxon>
        <taxon>Actinomycetes</taxon>
        <taxon>Mycobacteriales</taxon>
        <taxon>Fodinicola</taxon>
    </lineage>
</organism>
<dbReference type="EMBL" id="BAAANY010000008">
    <property type="protein sequence ID" value="GAA1672898.1"/>
    <property type="molecule type" value="Genomic_DNA"/>
</dbReference>